<evidence type="ECO:0000313" key="1">
    <source>
        <dbReference type="EMBL" id="CBA72220.1"/>
    </source>
</evidence>
<protein>
    <submittedName>
        <fullName evidence="1">Mating pair stabilization protein</fullName>
    </submittedName>
</protein>
<name>D2TXU5_9GAMM</name>
<proteinExistence type="predicted"/>
<accession>D2TXU5</accession>
<dbReference type="InterPro" id="IPR014121">
    <property type="entry name" value="TraN_Ftype"/>
</dbReference>
<organism evidence="1">
    <name type="scientific">Arsenophonus nasoniae</name>
    <name type="common">son-killer infecting Nasonia vitripennis</name>
    <dbReference type="NCBI Taxonomy" id="638"/>
    <lineage>
        <taxon>Bacteria</taxon>
        <taxon>Pseudomonadati</taxon>
        <taxon>Pseudomonadota</taxon>
        <taxon>Gammaproteobacteria</taxon>
        <taxon>Enterobacterales</taxon>
        <taxon>Morganellaceae</taxon>
        <taxon>Arsenophonus</taxon>
    </lineage>
</organism>
<gene>
    <name evidence="1" type="ORF">ARN_09340</name>
</gene>
<dbReference type="NCBIfam" id="NF011458">
    <property type="entry name" value="PRK14876.1"/>
    <property type="match status" value="1"/>
</dbReference>
<dbReference type="EMBL" id="FN545175">
    <property type="protein sequence ID" value="CBA72220.1"/>
    <property type="molecule type" value="Genomic_DNA"/>
</dbReference>
<dbReference type="AlphaFoldDB" id="D2TXU5"/>
<reference evidence="1" key="1">
    <citation type="journal article" date="2010" name="Insect Mol. Biol.">
        <title>The draft genome sequence of Arsenophonus nasoniae, son-killer bacterium of Nasonia vitripennis, reveals genes associated with virulence and symbiosis.</title>
        <authorList>
            <person name="Wilkes T."/>
            <person name="Darby A.C."/>
            <person name="Choi J."/>
            <person name="Colborne J.K."/>
            <person name="Werren J.H."/>
            <person name="Hurst G.D.D."/>
        </authorList>
    </citation>
    <scope>NUCLEOTIDE SEQUENCE</scope>
</reference>
<sequence length="929" mass="101577">MFMFHWMRGQRTSAIITNISLVAYLSVLFTPLYAFSADTVPTTPTNPSVYQSDKINLDGAKAGTKTSQEAMDFYKSLPNMNFDASGKSQFGNGQSVDFNTIYPKDQTSPTLSDISGVYGDDKGTNAIGIKESKTLKTEKSAKGEAYRTMIGASRHTSIDLKKEDPIFKGHNNFIENEQKFVNGLSKCETKYVFDEFTDKKHLPDYKECTKTVDVTGRYIVDHPFSAGLVSHNAGPANIKSCGDNCVDIWLGKVGDDYWYGHCRIFEDFMSVNVINPEAVKKATITRAKWDDYMQIYVGSKDRLEKVWGGPTGKDVFPPETKGRCELSTSWDQKLNVDVTKYFKDAKPNEEIFFKNRVSVTGKGEGFAQLRIEFDKSRAITNDVWTSPNQNEFDKAVKAIKEGYCQDYQVICHDKIVPDENHCTTIDGVKICDPDFAPPPLPQISPFCKRAEVITNCGKDFGVNNTCKNYEKQGCAFIKSSCIVGKEGGESGCWQSSEVWDCGKDVPISNGRSNEQTVCDGEMQCLDGKCLTPATPPNGDFATAAAMLHAATFALGDTSCQDAEAVKNGESSLNTNSCVVFQGEALTCRTAMGGWVDCCDQPVGVSWIEYVKLSMMTMKAADALAAKAGLFESGKGVFDMASDAALQAVDAITKPAISAFNSFIGNAGADVAKKATEQGIVSLANAAINDLTTKVAEWTLKTFGEGVTNAIFQGAANEGAQTASQALADNTAQQGGQAVVELSSSITTAISVVGYAYMAYQIANMLVHIIWSCSEDEFKLAVKKETKLATKVGSWCSKKLLGACIEKTSSYCAYNSQVARIINDYNHNQQGGYGDKKNPNCEGIKLGDLKNVDFTKIDFSEWTATLKEADMLPDFNKFDLDKYTGKGSALNANGERLNSVERFEKGLDGVDMEKVREKAKDNLKVTEQQE</sequence>
<dbReference type="Pfam" id="PF06986">
    <property type="entry name" value="F_T4SS_TraN"/>
    <property type="match status" value="2"/>
</dbReference>